<dbReference type="PANTHER" id="PTHR19855">
    <property type="entry name" value="WD40 REPEAT PROTEIN 12, 37"/>
    <property type="match status" value="1"/>
</dbReference>
<proteinExistence type="predicted"/>
<dbReference type="AlphaFoldDB" id="A0A448WYN7"/>
<dbReference type="GO" id="GO:0005737">
    <property type="term" value="C:cytoplasm"/>
    <property type="evidence" value="ECO:0007669"/>
    <property type="project" value="UniProtKB-SubCell"/>
</dbReference>
<dbReference type="PROSITE" id="PS50082">
    <property type="entry name" value="WD_REPEATS_2"/>
    <property type="match status" value="2"/>
</dbReference>
<reference evidence="9" key="1">
    <citation type="submission" date="2018-11" db="EMBL/GenBank/DDBJ databases">
        <authorList>
            <consortium name="Pathogen Informatics"/>
        </authorList>
    </citation>
    <scope>NUCLEOTIDE SEQUENCE</scope>
</reference>
<evidence type="ECO:0000256" key="7">
    <source>
        <dbReference type="ARBA" id="ARBA00040954"/>
    </source>
</evidence>
<evidence type="ECO:0000256" key="2">
    <source>
        <dbReference type="ARBA" id="ARBA00004496"/>
    </source>
</evidence>
<dbReference type="Pfam" id="PF00400">
    <property type="entry name" value="WD40"/>
    <property type="match status" value="2"/>
</dbReference>
<dbReference type="GO" id="GO:0005634">
    <property type="term" value="C:nucleus"/>
    <property type="evidence" value="ECO:0007669"/>
    <property type="project" value="UniProtKB-SubCell"/>
</dbReference>
<evidence type="ECO:0000256" key="5">
    <source>
        <dbReference type="ARBA" id="ARBA00022737"/>
    </source>
</evidence>
<evidence type="ECO:0000256" key="8">
    <source>
        <dbReference type="PROSITE-ProRule" id="PRU00221"/>
    </source>
</evidence>
<dbReference type="SMART" id="SM00320">
    <property type="entry name" value="WD40"/>
    <property type="match status" value="3"/>
</dbReference>
<keyword evidence="4 8" id="KW-0853">WD repeat</keyword>
<dbReference type="PROSITE" id="PS50294">
    <property type="entry name" value="WD_REPEATS_REGION"/>
    <property type="match status" value="1"/>
</dbReference>
<dbReference type="PROSITE" id="PS00678">
    <property type="entry name" value="WD_REPEATS_1"/>
    <property type="match status" value="1"/>
</dbReference>
<feature type="repeat" description="WD" evidence="8">
    <location>
        <begin position="117"/>
        <end position="151"/>
    </location>
</feature>
<evidence type="ECO:0000313" key="9">
    <source>
        <dbReference type="EMBL" id="VEL23451.1"/>
    </source>
</evidence>
<dbReference type="SUPFAM" id="SSF50978">
    <property type="entry name" value="WD40 repeat-like"/>
    <property type="match status" value="1"/>
</dbReference>
<feature type="repeat" description="WD" evidence="8">
    <location>
        <begin position="160"/>
        <end position="203"/>
    </location>
</feature>
<evidence type="ECO:0000256" key="6">
    <source>
        <dbReference type="ARBA" id="ARBA00023242"/>
    </source>
</evidence>
<dbReference type="Gene3D" id="2.130.10.10">
    <property type="entry name" value="YVTN repeat-like/Quinoprotein amine dehydrogenase"/>
    <property type="match status" value="1"/>
</dbReference>
<evidence type="ECO:0000256" key="1">
    <source>
        <dbReference type="ARBA" id="ARBA00004123"/>
    </source>
</evidence>
<dbReference type="InterPro" id="IPR036322">
    <property type="entry name" value="WD40_repeat_dom_sf"/>
</dbReference>
<dbReference type="Proteomes" id="UP000784294">
    <property type="component" value="Unassembled WGS sequence"/>
</dbReference>
<protein>
    <recommendedName>
        <fullName evidence="7">WD repeat-containing protein 37</fullName>
    </recommendedName>
</protein>
<comment type="caution">
    <text evidence="9">The sequence shown here is derived from an EMBL/GenBank/DDBJ whole genome shotgun (WGS) entry which is preliminary data.</text>
</comment>
<organism evidence="9 10">
    <name type="scientific">Protopolystoma xenopodis</name>
    <dbReference type="NCBI Taxonomy" id="117903"/>
    <lineage>
        <taxon>Eukaryota</taxon>
        <taxon>Metazoa</taxon>
        <taxon>Spiralia</taxon>
        <taxon>Lophotrochozoa</taxon>
        <taxon>Platyhelminthes</taxon>
        <taxon>Monogenea</taxon>
        <taxon>Polyopisthocotylea</taxon>
        <taxon>Polystomatidea</taxon>
        <taxon>Polystomatidae</taxon>
        <taxon>Protopolystoma</taxon>
    </lineage>
</organism>
<name>A0A448WYN7_9PLAT</name>
<dbReference type="PANTHER" id="PTHR19855:SF12">
    <property type="entry name" value="WD REPEAT-CONTAINING PROTEIN 37"/>
    <property type="match status" value="1"/>
</dbReference>
<keyword evidence="6" id="KW-0539">Nucleus</keyword>
<dbReference type="EMBL" id="CAAALY010062001">
    <property type="protein sequence ID" value="VEL23451.1"/>
    <property type="molecule type" value="Genomic_DNA"/>
</dbReference>
<dbReference type="OrthoDB" id="9984207at2759"/>
<comment type="subcellular location">
    <subcellularLocation>
        <location evidence="2">Cytoplasm</location>
    </subcellularLocation>
    <subcellularLocation>
        <location evidence="1">Nucleus</location>
    </subcellularLocation>
</comment>
<dbReference type="InterPro" id="IPR019775">
    <property type="entry name" value="WD40_repeat_CS"/>
</dbReference>
<evidence type="ECO:0000313" key="10">
    <source>
        <dbReference type="Proteomes" id="UP000784294"/>
    </source>
</evidence>
<accession>A0A448WYN7</accession>
<evidence type="ECO:0000256" key="3">
    <source>
        <dbReference type="ARBA" id="ARBA00022490"/>
    </source>
</evidence>
<evidence type="ECO:0000256" key="4">
    <source>
        <dbReference type="ARBA" id="ARBA00022574"/>
    </source>
</evidence>
<keyword evidence="3" id="KW-0963">Cytoplasm</keyword>
<gene>
    <name evidence="9" type="ORF">PXEA_LOCUS16891</name>
</gene>
<keyword evidence="10" id="KW-1185">Reference proteome</keyword>
<dbReference type="InterPro" id="IPR001680">
    <property type="entry name" value="WD40_rpt"/>
</dbReference>
<dbReference type="InterPro" id="IPR015943">
    <property type="entry name" value="WD40/YVTN_repeat-like_dom_sf"/>
</dbReference>
<keyword evidence="5" id="KW-0677">Repeat</keyword>
<sequence>MDKLFNYLQHLYYLAGNPGNLAPAPIYLRHPHFVFQSANLGPSDTFTRSFVASSSSMPSGGQSESGCLGATASGGLMESSPLVAADFLSSRDQLVTAGWDRLGRIYDLATGCELDSLSGHDHQLTDVRASLASPVVATSARDCTFRVWDFRKPGMQVHIQQAHSQPLSTAQFLPGGPTERIVSAGFDRQCRIWDLRNSRGPLVTIRTDSGINRLSISRGAPVASAGFQLPQGGVTGIWDPHGVSSLGFHQSTMASSQTSAMASNAGITAVTLTGSHLFGNTFPGDIGAANVPTLIGGCNSIGQNFPAPASVPLVDYSQPVSSLAGSGTSTTMQSPVELTGYINHLESGGALLSRPTGFALPGGLLALPLDDRSIKIFHLNGARIGRLPRGTSQVSPFYCIYCTGKIASTSNIFFSYIFNL</sequence>